<feature type="region of interest" description="Disordered" evidence="1">
    <location>
        <begin position="365"/>
        <end position="395"/>
    </location>
</feature>
<dbReference type="AlphaFoldDB" id="A0A0F9M6T1"/>
<dbReference type="Pfam" id="PF13481">
    <property type="entry name" value="AAA_25"/>
    <property type="match status" value="1"/>
</dbReference>
<reference evidence="2" key="1">
    <citation type="journal article" date="2015" name="Nature">
        <title>Complex archaea that bridge the gap between prokaryotes and eukaryotes.</title>
        <authorList>
            <person name="Spang A."/>
            <person name="Saw J.H."/>
            <person name="Jorgensen S.L."/>
            <person name="Zaremba-Niedzwiedzka K."/>
            <person name="Martijn J."/>
            <person name="Lind A.E."/>
            <person name="van Eijk R."/>
            <person name="Schleper C."/>
            <person name="Guy L."/>
            <person name="Ettema T.J."/>
        </authorList>
    </citation>
    <scope>NUCLEOTIDE SEQUENCE</scope>
</reference>
<protein>
    <submittedName>
        <fullName evidence="2">Uncharacterized protein</fullName>
    </submittedName>
</protein>
<sequence>MTTYEQALWQKLGRSTVEIAKRLGSDLEADYVPLSSLIFERNGSKARGLRVPVCQEHTTTEYSGSAWIGRKWTYHIHEDEHTTREFTKDFCARSLDFLAPGRTYAQLRADVRRRPQLPWIWQGLIRPGLLTLLVAKSGMGKSSFVSDLLAAIAMAGAKEGMNDETEFLGLPVNPANVLYFVEEDDETVNEKPDTRPLLLRSPLIRIETIPYVRPDSKQVQDTIDRALEEFPHLPGMEQRPLMVIIDTLNHFLPLADENDQFQAHEKLMPLVERARERRIAPLVLHHAPKNLRTDAVDFVEAARGASAFVGTCDIGMALFRPNTPKGQSRDFSTHHRTLRCQGRNKDTPAWGEPLYLDHKEETGYVLRPQRDGEDKDTQTGSLSDTLGMSRASPEHELDEKLIALRTQKPKLTQQQMAAELKMRKKDVGDRVKRLRAEGKWLG</sequence>
<accession>A0A0F9M6T1</accession>
<organism evidence="2">
    <name type="scientific">marine sediment metagenome</name>
    <dbReference type="NCBI Taxonomy" id="412755"/>
    <lineage>
        <taxon>unclassified sequences</taxon>
        <taxon>metagenomes</taxon>
        <taxon>ecological metagenomes</taxon>
    </lineage>
</organism>
<dbReference type="SUPFAM" id="SSF52540">
    <property type="entry name" value="P-loop containing nucleoside triphosphate hydrolases"/>
    <property type="match status" value="1"/>
</dbReference>
<evidence type="ECO:0000313" key="2">
    <source>
        <dbReference type="EMBL" id="KKM64892.1"/>
    </source>
</evidence>
<evidence type="ECO:0000256" key="1">
    <source>
        <dbReference type="SAM" id="MobiDB-lite"/>
    </source>
</evidence>
<gene>
    <name evidence="2" type="ORF">LCGC14_1496810</name>
</gene>
<dbReference type="Gene3D" id="3.40.50.300">
    <property type="entry name" value="P-loop containing nucleotide triphosphate hydrolases"/>
    <property type="match status" value="1"/>
</dbReference>
<proteinExistence type="predicted"/>
<name>A0A0F9M6T1_9ZZZZ</name>
<feature type="compositionally biased region" description="Basic and acidic residues" evidence="1">
    <location>
        <begin position="365"/>
        <end position="377"/>
    </location>
</feature>
<dbReference type="InterPro" id="IPR027417">
    <property type="entry name" value="P-loop_NTPase"/>
</dbReference>
<comment type="caution">
    <text evidence="2">The sequence shown here is derived from an EMBL/GenBank/DDBJ whole genome shotgun (WGS) entry which is preliminary data.</text>
</comment>
<dbReference type="EMBL" id="LAZR01010817">
    <property type="protein sequence ID" value="KKM64892.1"/>
    <property type="molecule type" value="Genomic_DNA"/>
</dbReference>